<name>A0A0A1MD96_9BACI</name>
<gene>
    <name evidence="6" type="primary">drrA_3</name>
    <name evidence="6" type="ORF">BN997_03201</name>
</gene>
<dbReference type="InterPro" id="IPR027417">
    <property type="entry name" value="P-loop_NTPase"/>
</dbReference>
<dbReference type="CDD" id="cd03230">
    <property type="entry name" value="ABC_DR_subfamily_A"/>
    <property type="match status" value="1"/>
</dbReference>
<proteinExistence type="inferred from homology"/>
<protein>
    <submittedName>
        <fullName evidence="6">Daunorubicin/doxorubicin resistance ATP-binding protein DrrA</fullName>
    </submittedName>
</protein>
<keyword evidence="3" id="KW-0547">Nucleotide-binding</keyword>
<dbReference type="Pfam" id="PF13732">
    <property type="entry name" value="DrrA1-3_C"/>
    <property type="match status" value="1"/>
</dbReference>
<keyword evidence="7" id="KW-1185">Reference proteome</keyword>
<accession>A0A0A1MD96</accession>
<dbReference type="InterPro" id="IPR050763">
    <property type="entry name" value="ABC_transporter_ATP-binding"/>
</dbReference>
<dbReference type="InterPro" id="IPR003593">
    <property type="entry name" value="AAA+_ATPase"/>
</dbReference>
<evidence type="ECO:0000313" key="7">
    <source>
        <dbReference type="Proteomes" id="UP000040453"/>
    </source>
</evidence>
<evidence type="ECO:0000256" key="3">
    <source>
        <dbReference type="ARBA" id="ARBA00022741"/>
    </source>
</evidence>
<organism evidence="6 7">
    <name type="scientific">Oceanobacillus oncorhynchi</name>
    <dbReference type="NCBI Taxonomy" id="545501"/>
    <lineage>
        <taxon>Bacteria</taxon>
        <taxon>Bacillati</taxon>
        <taxon>Bacillota</taxon>
        <taxon>Bacilli</taxon>
        <taxon>Bacillales</taxon>
        <taxon>Bacillaceae</taxon>
        <taxon>Oceanobacillus</taxon>
    </lineage>
</organism>
<evidence type="ECO:0000256" key="4">
    <source>
        <dbReference type="ARBA" id="ARBA00022840"/>
    </source>
</evidence>
<dbReference type="PROSITE" id="PS50893">
    <property type="entry name" value="ABC_TRANSPORTER_2"/>
    <property type="match status" value="1"/>
</dbReference>
<dbReference type="Proteomes" id="UP000040453">
    <property type="component" value="Unassembled WGS sequence"/>
</dbReference>
<dbReference type="InterPro" id="IPR025302">
    <property type="entry name" value="DrrA1/2-like_C"/>
</dbReference>
<dbReference type="SMART" id="SM00382">
    <property type="entry name" value="AAA"/>
    <property type="match status" value="1"/>
</dbReference>
<dbReference type="STRING" id="545501.BN997_03201"/>
<dbReference type="Pfam" id="PF00005">
    <property type="entry name" value="ABC_tran"/>
    <property type="match status" value="1"/>
</dbReference>
<evidence type="ECO:0000259" key="5">
    <source>
        <dbReference type="PROSITE" id="PS50893"/>
    </source>
</evidence>
<keyword evidence="4 6" id="KW-0067">ATP-binding</keyword>
<dbReference type="PANTHER" id="PTHR42711">
    <property type="entry name" value="ABC TRANSPORTER ATP-BINDING PROTEIN"/>
    <property type="match status" value="1"/>
</dbReference>
<dbReference type="RefSeq" id="WP_042533575.1">
    <property type="nucleotide sequence ID" value="NZ_CAXOIH010000016.1"/>
</dbReference>
<dbReference type="GO" id="GO:0005524">
    <property type="term" value="F:ATP binding"/>
    <property type="evidence" value="ECO:0007669"/>
    <property type="project" value="UniProtKB-KW"/>
</dbReference>
<evidence type="ECO:0000256" key="2">
    <source>
        <dbReference type="ARBA" id="ARBA00022448"/>
    </source>
</evidence>
<sequence>MEALQTHQLTKTYGKKIVVDSVDLHIPEGTIFGFLGKNGAGKSTFINMVTGLIKPSSGSFEVLGQPEKRLESIQKEIGVLPDYSTFYDDLTAYHHLNYFQKLVKQSLSKQDIIHVLTQVGLEDAVHVKVKKYSFGMKKKLGIAQSIIHQPKLLFLDEPTSGVDANAVLNIHALIKEIAAQGTTILLTSHNLNEVEKLCDEIAIMNKGSIQTQGTMKQLREQYQQDIVIHIHHRSLSEKEQVHLQTSFTELVEKIQIEETSSEIIVASKEYIPHVNKQFVRQDIDVFRLEVEEPSLEEIFLNLE</sequence>
<dbReference type="PANTHER" id="PTHR42711:SF5">
    <property type="entry name" value="ABC TRANSPORTER ATP-BINDING PROTEIN NATA"/>
    <property type="match status" value="1"/>
</dbReference>
<keyword evidence="2" id="KW-0813">Transport</keyword>
<dbReference type="OrthoDB" id="9804819at2"/>
<dbReference type="InterPro" id="IPR003439">
    <property type="entry name" value="ABC_transporter-like_ATP-bd"/>
</dbReference>
<evidence type="ECO:0000256" key="1">
    <source>
        <dbReference type="ARBA" id="ARBA00005417"/>
    </source>
</evidence>
<dbReference type="AlphaFoldDB" id="A0A0A1MD96"/>
<dbReference type="Gene3D" id="3.40.50.300">
    <property type="entry name" value="P-loop containing nucleotide triphosphate hydrolases"/>
    <property type="match status" value="1"/>
</dbReference>
<comment type="similarity">
    <text evidence="1">Belongs to the ABC transporter superfamily.</text>
</comment>
<dbReference type="PROSITE" id="PS00211">
    <property type="entry name" value="ABC_TRANSPORTER_1"/>
    <property type="match status" value="1"/>
</dbReference>
<feature type="domain" description="ABC transporter" evidence="5">
    <location>
        <begin position="4"/>
        <end position="231"/>
    </location>
</feature>
<dbReference type="EMBL" id="CDGG01000001">
    <property type="protein sequence ID" value="CEI83295.1"/>
    <property type="molecule type" value="Genomic_DNA"/>
</dbReference>
<dbReference type="InterPro" id="IPR017871">
    <property type="entry name" value="ABC_transporter-like_CS"/>
</dbReference>
<dbReference type="GO" id="GO:0016887">
    <property type="term" value="F:ATP hydrolysis activity"/>
    <property type="evidence" value="ECO:0007669"/>
    <property type="project" value="InterPro"/>
</dbReference>
<reference evidence="6 7" key="1">
    <citation type="submission" date="2014-11" db="EMBL/GenBank/DDBJ databases">
        <authorList>
            <person name="Urmite Genomes Urmite Genomes"/>
        </authorList>
    </citation>
    <scope>NUCLEOTIDE SEQUENCE [LARGE SCALE GENOMIC DNA]</scope>
    <source>
        <strain evidence="6 7">Oc5</strain>
    </source>
</reference>
<dbReference type="SUPFAM" id="SSF52540">
    <property type="entry name" value="P-loop containing nucleoside triphosphate hydrolases"/>
    <property type="match status" value="1"/>
</dbReference>
<evidence type="ECO:0000313" key="6">
    <source>
        <dbReference type="EMBL" id="CEI83295.1"/>
    </source>
</evidence>